<comment type="similarity">
    <text evidence="2">Belongs to the sphingomyelin synthase family.</text>
</comment>
<sequence>MNIGEYEEDSNDKKKSRGQFKWTLARGIRILLKILRIMTSLPFSAMAAVMIVGCLLSGSEGDGSERASATMKIGIGYLFVAKPLLSTLDIICCYIDLGEEVGNSMSRQNSVAKTTRLIAISFLMSIVCNQFPKWLGSLVACLALFFFGLASRQVALQSAASGSKSKQTKIMVTCDDCSNLVQRIWYRLGVKERAVLAAIILAIVMLTENFAIWVVSATYQPGMVGSPKPLQDNGRIVLEKLAMKVFNVKAPWMARRSLQMLRDGLNVQWALVTSFGTSLVCLELQLGQNAHMQQRTLTGLALHALVTLALARLIRTISFSLTVLPSQVNNCYASHFPPPPEKWSEWLMIGFLPNSRGGCNDLILSGHATITSTITCAFTSAASNTPFSIAVWTLVALDYSIEAYQGLHYSVDMWLGCIVTCLLWQLTKPFEFEAGNVFSDGDEKAMPSMSNDFTRFPLDMKIVGTYALPAMMAFVALTMVPEAFVNYFLVGYSVWAGIILSRCGFTSFLQHVLLCELCLGLGAYL</sequence>
<comment type="subcellular location">
    <subcellularLocation>
        <location evidence="1">Membrane</location>
        <topology evidence="1">Multi-pass membrane protein</topology>
    </subcellularLocation>
</comment>
<evidence type="ECO:0000256" key="1">
    <source>
        <dbReference type="ARBA" id="ARBA00004141"/>
    </source>
</evidence>
<evidence type="ECO:0000256" key="5">
    <source>
        <dbReference type="ARBA" id="ARBA00022919"/>
    </source>
</evidence>
<keyword evidence="7" id="KW-0443">Lipid metabolism</keyword>
<comment type="caution">
    <text evidence="11">The sequence shown here is derived from an EMBL/GenBank/DDBJ whole genome shotgun (WGS) entry which is preliminary data.</text>
</comment>
<keyword evidence="12" id="KW-1185">Reference proteome</keyword>
<keyword evidence="6 9" id="KW-1133">Transmembrane helix</keyword>
<feature type="transmembrane region" description="Helical" evidence="9">
    <location>
        <begin position="34"/>
        <end position="58"/>
    </location>
</feature>
<feature type="transmembrane region" description="Helical" evidence="9">
    <location>
        <begin position="487"/>
        <end position="505"/>
    </location>
</feature>
<evidence type="ECO:0000256" key="3">
    <source>
        <dbReference type="ARBA" id="ARBA00022679"/>
    </source>
</evidence>
<dbReference type="GO" id="GO:0016740">
    <property type="term" value="F:transferase activity"/>
    <property type="evidence" value="ECO:0007669"/>
    <property type="project" value="UniProtKB-KW"/>
</dbReference>
<evidence type="ECO:0000256" key="9">
    <source>
        <dbReference type="SAM" id="Phobius"/>
    </source>
</evidence>
<keyword evidence="8 9" id="KW-0472">Membrane</keyword>
<feature type="transmembrane region" description="Helical" evidence="9">
    <location>
        <begin position="463"/>
        <end position="481"/>
    </location>
</feature>
<accession>A0ABD3N5P4</accession>
<evidence type="ECO:0000259" key="10">
    <source>
        <dbReference type="Pfam" id="PF14360"/>
    </source>
</evidence>
<organism evidence="11 12">
    <name type="scientific">Stephanodiscus triporus</name>
    <dbReference type="NCBI Taxonomy" id="2934178"/>
    <lineage>
        <taxon>Eukaryota</taxon>
        <taxon>Sar</taxon>
        <taxon>Stramenopiles</taxon>
        <taxon>Ochrophyta</taxon>
        <taxon>Bacillariophyta</taxon>
        <taxon>Coscinodiscophyceae</taxon>
        <taxon>Thalassiosirophycidae</taxon>
        <taxon>Stephanodiscales</taxon>
        <taxon>Stephanodiscaceae</taxon>
        <taxon>Stephanodiscus</taxon>
    </lineage>
</organism>
<protein>
    <recommendedName>
        <fullName evidence="10">Sphingomyelin synthase-like domain-containing protein</fullName>
    </recommendedName>
</protein>
<evidence type="ECO:0000256" key="4">
    <source>
        <dbReference type="ARBA" id="ARBA00022692"/>
    </source>
</evidence>
<keyword evidence="4 9" id="KW-0812">Transmembrane</keyword>
<proteinExistence type="inferred from homology"/>
<evidence type="ECO:0000256" key="8">
    <source>
        <dbReference type="ARBA" id="ARBA00023136"/>
    </source>
</evidence>
<keyword evidence="5" id="KW-0746">Sphingolipid metabolism</keyword>
<dbReference type="AlphaFoldDB" id="A0ABD3N5P4"/>
<name>A0ABD3N5P4_9STRA</name>
<evidence type="ECO:0000256" key="2">
    <source>
        <dbReference type="ARBA" id="ARBA00005441"/>
    </source>
</evidence>
<feature type="domain" description="Sphingomyelin synthase-like" evidence="10">
    <location>
        <begin position="358"/>
        <end position="426"/>
    </location>
</feature>
<evidence type="ECO:0000256" key="7">
    <source>
        <dbReference type="ARBA" id="ARBA00023098"/>
    </source>
</evidence>
<dbReference type="PANTHER" id="PTHR21290">
    <property type="entry name" value="SPHINGOMYELIN SYNTHETASE"/>
    <property type="match status" value="1"/>
</dbReference>
<evidence type="ECO:0000256" key="6">
    <source>
        <dbReference type="ARBA" id="ARBA00022989"/>
    </source>
</evidence>
<feature type="transmembrane region" description="Helical" evidence="9">
    <location>
        <begin position="131"/>
        <end position="150"/>
    </location>
</feature>
<reference evidence="11 12" key="1">
    <citation type="submission" date="2024-10" db="EMBL/GenBank/DDBJ databases">
        <title>Updated reference genomes for cyclostephanoid diatoms.</title>
        <authorList>
            <person name="Roberts W.R."/>
            <person name="Alverson A.J."/>
        </authorList>
    </citation>
    <scope>NUCLEOTIDE SEQUENCE [LARGE SCALE GENOMIC DNA]</scope>
    <source>
        <strain evidence="11 12">AJA276-08</strain>
    </source>
</reference>
<dbReference type="EMBL" id="JALLAZ020001604">
    <property type="protein sequence ID" value="KAL3771361.1"/>
    <property type="molecule type" value="Genomic_DNA"/>
</dbReference>
<dbReference type="GO" id="GO:0016020">
    <property type="term" value="C:membrane"/>
    <property type="evidence" value="ECO:0007669"/>
    <property type="project" value="UniProtKB-SubCell"/>
</dbReference>
<gene>
    <name evidence="11" type="ORF">ACHAW5_000070</name>
</gene>
<keyword evidence="3" id="KW-0808">Transferase</keyword>
<feature type="transmembrane region" description="Helical" evidence="9">
    <location>
        <begin position="194"/>
        <end position="215"/>
    </location>
</feature>
<evidence type="ECO:0000313" key="11">
    <source>
        <dbReference type="EMBL" id="KAL3771361.1"/>
    </source>
</evidence>
<dbReference type="InterPro" id="IPR025749">
    <property type="entry name" value="Sphingomyelin_synth-like_dom"/>
</dbReference>
<evidence type="ECO:0000313" key="12">
    <source>
        <dbReference type="Proteomes" id="UP001530315"/>
    </source>
</evidence>
<feature type="transmembrane region" description="Helical" evidence="9">
    <location>
        <begin position="267"/>
        <end position="286"/>
    </location>
</feature>
<dbReference type="InterPro" id="IPR045221">
    <property type="entry name" value="Sphingomyelin_synth-like"/>
</dbReference>
<dbReference type="PANTHER" id="PTHR21290:SF25">
    <property type="entry name" value="SPHINGOMYELIN SYNTHASE-RELATED PROTEIN 1"/>
    <property type="match status" value="1"/>
</dbReference>
<dbReference type="Pfam" id="PF14360">
    <property type="entry name" value="PAP2_C"/>
    <property type="match status" value="1"/>
</dbReference>
<dbReference type="Proteomes" id="UP001530315">
    <property type="component" value="Unassembled WGS sequence"/>
</dbReference>
<dbReference type="GO" id="GO:0006665">
    <property type="term" value="P:sphingolipid metabolic process"/>
    <property type="evidence" value="ECO:0007669"/>
    <property type="project" value="UniProtKB-KW"/>
</dbReference>